<organism evidence="2 3">
    <name type="scientific">Fibrobacter intestinalis</name>
    <dbReference type="NCBI Taxonomy" id="28122"/>
    <lineage>
        <taxon>Bacteria</taxon>
        <taxon>Pseudomonadati</taxon>
        <taxon>Fibrobacterota</taxon>
        <taxon>Fibrobacteria</taxon>
        <taxon>Fibrobacterales</taxon>
        <taxon>Fibrobacteraceae</taxon>
        <taxon>Fibrobacter</taxon>
    </lineage>
</organism>
<protein>
    <submittedName>
        <fullName evidence="2">Uncharacterized protein</fullName>
    </submittedName>
</protein>
<gene>
    <name evidence="2" type="ORF">SAMN05720469_11325</name>
</gene>
<dbReference type="EMBL" id="FRAW01000013">
    <property type="protein sequence ID" value="SHK66224.1"/>
    <property type="molecule type" value="Genomic_DNA"/>
</dbReference>
<feature type="region of interest" description="Disordered" evidence="1">
    <location>
        <begin position="54"/>
        <end position="98"/>
    </location>
</feature>
<evidence type="ECO:0000313" key="3">
    <source>
        <dbReference type="Proteomes" id="UP000184275"/>
    </source>
</evidence>
<evidence type="ECO:0000256" key="1">
    <source>
        <dbReference type="SAM" id="MobiDB-lite"/>
    </source>
</evidence>
<evidence type="ECO:0000313" key="2">
    <source>
        <dbReference type="EMBL" id="SHK66224.1"/>
    </source>
</evidence>
<sequence length="228" mass="25702">MTFPLFPRNSWLLFASLGIILKYMKSRLFQKSIQIFALLSASAFWVCCSDDNSSNASDNNYVESSSSDSTGIVIPESSSSDAEIEVPESSSSTSSAEDTLWNQAKLTWYESYPDPDSEECIEYNGCTWAGWFAGLEDQQTEEWVSEHNIIAVHEKDWDTYKLKTFRLRRNGYTIDAVVYDMCSDSDCDGCCTKNAGSVGFLIDIEKYTRARFNNYGSGTVEWTCLDCD</sequence>
<proteinExistence type="predicted"/>
<dbReference type="AlphaFoldDB" id="A0A1M6UAI5"/>
<feature type="compositionally biased region" description="Polar residues" evidence="1">
    <location>
        <begin position="61"/>
        <end position="81"/>
    </location>
</feature>
<dbReference type="Proteomes" id="UP000184275">
    <property type="component" value="Unassembled WGS sequence"/>
</dbReference>
<keyword evidence="3" id="KW-1185">Reference proteome</keyword>
<name>A0A1M6UAI5_9BACT</name>
<accession>A0A1M6UAI5</accession>
<reference evidence="3" key="1">
    <citation type="submission" date="2016-11" db="EMBL/GenBank/DDBJ databases">
        <authorList>
            <person name="Varghese N."/>
            <person name="Submissions S."/>
        </authorList>
    </citation>
    <scope>NUCLEOTIDE SEQUENCE [LARGE SCALE GENOMIC DNA]</scope>
    <source>
        <strain evidence="3">UWOS</strain>
    </source>
</reference>